<protein>
    <recommendedName>
        <fullName evidence="3">VWFC domain-containing protein</fullName>
    </recommendedName>
</protein>
<reference evidence="1" key="1">
    <citation type="submission" date="2021-01" db="EMBL/GenBank/DDBJ databases">
        <authorList>
            <person name="Li R."/>
            <person name="Bekaert M."/>
        </authorList>
    </citation>
    <scope>NUCLEOTIDE SEQUENCE</scope>
    <source>
        <strain evidence="1">Farmed</strain>
    </source>
</reference>
<sequence length="229" mass="25955">MTFVILLAADCLYKKKRIKLGEVIENSCKNYCECQKSGISCRPVCPLTVKKPRENCLTTYLPIDCCLSWICQPERREFSAVSTSACFELEGPCQLPHRKFADDVIEVIRTRAEEGSSRVCGGTTTGCATVHVQVTCANTPGNATNGAKHRPNVRVCIKWRVRRKLSRAFDIIAKELKMFVNNIYRQFVAKDFRILIQGIRYGPIQNWHLSSLIEECDEGFNKHDSDCGR</sequence>
<comment type="caution">
    <text evidence="1">The sequence shown here is derived from an EMBL/GenBank/DDBJ whole genome shotgun (WGS) entry which is preliminary data.</text>
</comment>
<evidence type="ECO:0000313" key="1">
    <source>
        <dbReference type="EMBL" id="CAE1321898.1"/>
    </source>
</evidence>
<accession>A0A812EBA6</accession>
<proteinExistence type="predicted"/>
<dbReference type="AlphaFoldDB" id="A0A812EBA6"/>
<dbReference type="EMBL" id="CAHIKZ030005273">
    <property type="protein sequence ID" value="CAE1321898.1"/>
    <property type="molecule type" value="Genomic_DNA"/>
</dbReference>
<evidence type="ECO:0000313" key="2">
    <source>
        <dbReference type="Proteomes" id="UP000597762"/>
    </source>
</evidence>
<dbReference type="Proteomes" id="UP000597762">
    <property type="component" value="Unassembled WGS sequence"/>
</dbReference>
<evidence type="ECO:0008006" key="3">
    <source>
        <dbReference type="Google" id="ProtNLM"/>
    </source>
</evidence>
<name>A0A812EBA6_ACAPH</name>
<organism evidence="1 2">
    <name type="scientific">Acanthosepion pharaonis</name>
    <name type="common">Pharaoh cuttlefish</name>
    <name type="synonym">Sepia pharaonis</name>
    <dbReference type="NCBI Taxonomy" id="158019"/>
    <lineage>
        <taxon>Eukaryota</taxon>
        <taxon>Metazoa</taxon>
        <taxon>Spiralia</taxon>
        <taxon>Lophotrochozoa</taxon>
        <taxon>Mollusca</taxon>
        <taxon>Cephalopoda</taxon>
        <taxon>Coleoidea</taxon>
        <taxon>Decapodiformes</taxon>
        <taxon>Sepiida</taxon>
        <taxon>Sepiina</taxon>
        <taxon>Sepiidae</taxon>
        <taxon>Acanthosepion</taxon>
    </lineage>
</organism>
<gene>
    <name evidence="1" type="ORF">SPHA_71937</name>
</gene>
<keyword evidence="2" id="KW-1185">Reference proteome</keyword>